<sequence>MFRGPALPQSWPYIGEVARSLVGVLLAVAAALHWGSPAAAVAAGGTAAIAGATALQDSAVRRLPMVVVVSAGLGVAVLLGHLSAPYALIFLPVVLLWSLGAGLLWALSAQAGLAAAAGAALMVTAPVGGGALPGTLRESLTAAAFAIAAGLLQALLVAAWPRQRWVAHRAALADTHLWVATTARRLALDPTSTWDPTPLIELRAAVGGADRHSRRRPPAFRGMHALPERIAMTINALRADAADPAVREVLLACADALAAIGEAGRTAGADAAIALRRADDSAAALTGSAAVAARRLHDQVARACALQLTGLPAEVRPEKSPPDGMLGFFDVARATIRAQCNGDSPIMRHALRLTAAVATGTAIARITDTHQGYWIALTALMVLRPETAHTYTRCVSRVAGVSVGVFAASSISVLWGPSGMVSVLLAVLLLGAGYAVTRYGAVPLYAALAAAIVFLIDLDGSTDSATMGQRLIATIVGGGLAVASHVVLADRSLVRLRQRAGELLRAQSDYAATVVRAFVHPLDHPEVALAAAWQRVGGARSAFEAASGAARTDIAQVRRWLTAYRAALNAMTGACVALEAQLAAVQHSTLDPRFVVAVDDYVDALRGGLPSAGQMWTIDARHLAEADAQLRQAAALLGKQDTAQRVLVAETETVTRHLLTVAELS</sequence>
<evidence type="ECO:0000256" key="2">
    <source>
        <dbReference type="ARBA" id="ARBA00022692"/>
    </source>
</evidence>
<keyword evidence="3 5" id="KW-1133">Transmembrane helix</keyword>
<reference evidence="7 8" key="1">
    <citation type="submission" date="2023-08" db="EMBL/GenBank/DDBJ databases">
        <authorList>
            <person name="Folkvardsen B D."/>
            <person name="Norman A."/>
        </authorList>
    </citation>
    <scope>NUCLEOTIDE SEQUENCE [LARGE SCALE GENOMIC DNA]</scope>
    <source>
        <strain evidence="7 8">Mu0053</strain>
    </source>
</reference>
<feature type="transmembrane region" description="Helical" evidence="5">
    <location>
        <begin position="413"/>
        <end position="432"/>
    </location>
</feature>
<proteinExistence type="predicted"/>
<dbReference type="Pfam" id="PF13515">
    <property type="entry name" value="FUSC_2"/>
    <property type="match status" value="1"/>
</dbReference>
<gene>
    <name evidence="7" type="ORF">MU0053_002388</name>
</gene>
<feature type="transmembrane region" description="Helical" evidence="5">
    <location>
        <begin position="86"/>
        <end position="107"/>
    </location>
</feature>
<evidence type="ECO:0000256" key="4">
    <source>
        <dbReference type="ARBA" id="ARBA00023136"/>
    </source>
</evidence>
<evidence type="ECO:0000313" key="7">
    <source>
        <dbReference type="EMBL" id="CAJ1503246.1"/>
    </source>
</evidence>
<organism evidence="7 8">
    <name type="scientific">[Mycobacterium] burgundiense</name>
    <dbReference type="NCBI Taxonomy" id="3064286"/>
    <lineage>
        <taxon>Bacteria</taxon>
        <taxon>Bacillati</taxon>
        <taxon>Actinomycetota</taxon>
        <taxon>Actinomycetes</taxon>
        <taxon>Mycobacteriales</taxon>
        <taxon>Mycobacteriaceae</taxon>
        <taxon>Mycolicibacterium</taxon>
    </lineage>
</organism>
<name>A0ABM9LR17_9MYCO</name>
<protein>
    <submittedName>
        <fullName evidence="7">FUSC family protein</fullName>
    </submittedName>
</protein>
<feature type="transmembrane region" description="Helical" evidence="5">
    <location>
        <begin position="439"/>
        <end position="458"/>
    </location>
</feature>
<comment type="subcellular location">
    <subcellularLocation>
        <location evidence="1">Membrane</location>
        <topology evidence="1">Multi-pass membrane protein</topology>
    </subcellularLocation>
</comment>
<evidence type="ECO:0000313" key="8">
    <source>
        <dbReference type="Proteomes" id="UP001190465"/>
    </source>
</evidence>
<dbReference type="RefSeq" id="WP_308482522.1">
    <property type="nucleotide sequence ID" value="NZ_OY726397.1"/>
</dbReference>
<accession>A0ABM9LR17</accession>
<evidence type="ECO:0000256" key="1">
    <source>
        <dbReference type="ARBA" id="ARBA00004141"/>
    </source>
</evidence>
<dbReference type="Proteomes" id="UP001190465">
    <property type="component" value="Chromosome"/>
</dbReference>
<feature type="transmembrane region" description="Helical" evidence="5">
    <location>
        <begin position="60"/>
        <end position="79"/>
    </location>
</feature>
<keyword evidence="2 5" id="KW-0812">Transmembrane</keyword>
<dbReference type="InterPro" id="IPR049453">
    <property type="entry name" value="Memb_transporter_dom"/>
</dbReference>
<dbReference type="EMBL" id="OY726397">
    <property type="protein sequence ID" value="CAJ1503246.1"/>
    <property type="molecule type" value="Genomic_DNA"/>
</dbReference>
<feature type="transmembrane region" description="Helical" evidence="5">
    <location>
        <begin position="113"/>
        <end position="132"/>
    </location>
</feature>
<feature type="transmembrane region" description="Helical" evidence="5">
    <location>
        <begin position="470"/>
        <end position="489"/>
    </location>
</feature>
<evidence type="ECO:0000259" key="6">
    <source>
        <dbReference type="Pfam" id="PF13515"/>
    </source>
</evidence>
<feature type="domain" description="Integral membrane bound transporter" evidence="6">
    <location>
        <begin position="361"/>
        <end position="482"/>
    </location>
</feature>
<evidence type="ECO:0000256" key="5">
    <source>
        <dbReference type="SAM" id="Phobius"/>
    </source>
</evidence>
<keyword evidence="4 5" id="KW-0472">Membrane</keyword>
<evidence type="ECO:0000256" key="3">
    <source>
        <dbReference type="ARBA" id="ARBA00022989"/>
    </source>
</evidence>
<keyword evidence="8" id="KW-1185">Reference proteome</keyword>
<feature type="transmembrane region" description="Helical" evidence="5">
    <location>
        <begin position="139"/>
        <end position="160"/>
    </location>
</feature>